<evidence type="ECO:0000256" key="5">
    <source>
        <dbReference type="ARBA" id="ARBA00023136"/>
    </source>
</evidence>
<dbReference type="SUPFAM" id="SSF48317">
    <property type="entry name" value="Acid phosphatase/Vanadium-dependent haloperoxidase"/>
    <property type="match status" value="1"/>
</dbReference>
<feature type="transmembrane region" description="Helical" evidence="6">
    <location>
        <begin position="61"/>
        <end position="86"/>
    </location>
</feature>
<reference evidence="8 9" key="1">
    <citation type="submission" date="2024-04" db="EMBL/GenBank/DDBJ databases">
        <title>Tritrichomonas musculus Genome.</title>
        <authorList>
            <person name="Alves-Ferreira E."/>
            <person name="Grigg M."/>
            <person name="Lorenzi H."/>
            <person name="Galac M."/>
        </authorList>
    </citation>
    <scope>NUCLEOTIDE SEQUENCE [LARGE SCALE GENOMIC DNA]</scope>
    <source>
        <strain evidence="8 9">EAF2021</strain>
    </source>
</reference>
<accession>A0ABR2JYB5</accession>
<proteinExistence type="inferred from homology"/>
<keyword evidence="3 6" id="KW-0812">Transmembrane</keyword>
<feature type="transmembrane region" description="Helical" evidence="6">
    <location>
        <begin position="157"/>
        <end position="176"/>
    </location>
</feature>
<evidence type="ECO:0000259" key="7">
    <source>
        <dbReference type="SMART" id="SM00014"/>
    </source>
</evidence>
<dbReference type="EMBL" id="JAPFFF010000008">
    <property type="protein sequence ID" value="KAK8883741.1"/>
    <property type="molecule type" value="Genomic_DNA"/>
</dbReference>
<feature type="transmembrane region" description="Helical" evidence="6">
    <location>
        <begin position="185"/>
        <end position="204"/>
    </location>
</feature>
<dbReference type="Gene3D" id="1.20.144.10">
    <property type="entry name" value="Phosphatidic acid phosphatase type 2/haloperoxidase"/>
    <property type="match status" value="1"/>
</dbReference>
<dbReference type="Proteomes" id="UP001470230">
    <property type="component" value="Unassembled WGS sequence"/>
</dbReference>
<feature type="transmembrane region" description="Helical" evidence="6">
    <location>
        <begin position="98"/>
        <end position="118"/>
    </location>
</feature>
<sequence>MIVNEEDERINWLKTVDIPNLICMVVAVIAFIVSNYVPVKPLFVPENDSLSSFPYPGKEQISTIVCAVIVIVIGIVVIIVFFFLSWKIKRFFNPLNPFTAVYTFITVIAVTNVCVNIFKSYVGRPRPDFYARCGKDGSIDNCPGLSKKKAKDEFKSFPSGHSATAMSGLLFIALFVQKCVKTRKLWVTTLCFLFILLAFYIGATRIRDYRHHTDDVLAGFFIGFLFCYVIWWRTYKEIFPKPKKIEDKDL</sequence>
<comment type="similarity">
    <text evidence="2">Belongs to the PA-phosphatase related phosphoesterase family.</text>
</comment>
<comment type="subcellular location">
    <subcellularLocation>
        <location evidence="1">Membrane</location>
        <topology evidence="1">Multi-pass membrane protein</topology>
    </subcellularLocation>
</comment>
<dbReference type="InterPro" id="IPR043216">
    <property type="entry name" value="PAP-like"/>
</dbReference>
<dbReference type="PANTHER" id="PTHR10165">
    <property type="entry name" value="LIPID PHOSPHATE PHOSPHATASE"/>
    <property type="match status" value="1"/>
</dbReference>
<dbReference type="InterPro" id="IPR000326">
    <property type="entry name" value="PAP2/HPO"/>
</dbReference>
<dbReference type="Pfam" id="PF01569">
    <property type="entry name" value="PAP2"/>
    <property type="match status" value="1"/>
</dbReference>
<protein>
    <recommendedName>
        <fullName evidence="7">Phosphatidic acid phosphatase type 2/haloperoxidase domain-containing protein</fullName>
    </recommendedName>
</protein>
<evidence type="ECO:0000313" key="9">
    <source>
        <dbReference type="Proteomes" id="UP001470230"/>
    </source>
</evidence>
<evidence type="ECO:0000256" key="1">
    <source>
        <dbReference type="ARBA" id="ARBA00004141"/>
    </source>
</evidence>
<dbReference type="PANTHER" id="PTHR10165:SF35">
    <property type="entry name" value="RE23632P"/>
    <property type="match status" value="1"/>
</dbReference>
<dbReference type="SMART" id="SM00014">
    <property type="entry name" value="acidPPc"/>
    <property type="match status" value="1"/>
</dbReference>
<gene>
    <name evidence="8" type="ORF">M9Y10_042839</name>
</gene>
<evidence type="ECO:0000256" key="6">
    <source>
        <dbReference type="SAM" id="Phobius"/>
    </source>
</evidence>
<feature type="transmembrane region" description="Helical" evidence="6">
    <location>
        <begin position="216"/>
        <end position="235"/>
    </location>
</feature>
<keyword evidence="4 6" id="KW-1133">Transmembrane helix</keyword>
<evidence type="ECO:0000256" key="4">
    <source>
        <dbReference type="ARBA" id="ARBA00022989"/>
    </source>
</evidence>
<name>A0ABR2JYB5_9EUKA</name>
<keyword evidence="9" id="KW-1185">Reference proteome</keyword>
<evidence type="ECO:0000313" key="8">
    <source>
        <dbReference type="EMBL" id="KAK8883741.1"/>
    </source>
</evidence>
<evidence type="ECO:0000256" key="3">
    <source>
        <dbReference type="ARBA" id="ARBA00022692"/>
    </source>
</evidence>
<feature type="transmembrane region" description="Helical" evidence="6">
    <location>
        <begin position="21"/>
        <end position="39"/>
    </location>
</feature>
<comment type="caution">
    <text evidence="8">The sequence shown here is derived from an EMBL/GenBank/DDBJ whole genome shotgun (WGS) entry which is preliminary data.</text>
</comment>
<feature type="domain" description="Phosphatidic acid phosphatase type 2/haloperoxidase" evidence="7">
    <location>
        <begin position="99"/>
        <end position="231"/>
    </location>
</feature>
<dbReference type="InterPro" id="IPR036938">
    <property type="entry name" value="PAP2/HPO_sf"/>
</dbReference>
<keyword evidence="5 6" id="KW-0472">Membrane</keyword>
<evidence type="ECO:0000256" key="2">
    <source>
        <dbReference type="ARBA" id="ARBA00008816"/>
    </source>
</evidence>
<organism evidence="8 9">
    <name type="scientific">Tritrichomonas musculus</name>
    <dbReference type="NCBI Taxonomy" id="1915356"/>
    <lineage>
        <taxon>Eukaryota</taxon>
        <taxon>Metamonada</taxon>
        <taxon>Parabasalia</taxon>
        <taxon>Tritrichomonadida</taxon>
        <taxon>Tritrichomonadidae</taxon>
        <taxon>Tritrichomonas</taxon>
    </lineage>
</organism>